<comment type="caution">
    <text evidence="3">The sequence shown here is derived from an EMBL/GenBank/DDBJ whole genome shotgun (WGS) entry which is preliminary data.</text>
</comment>
<evidence type="ECO:0000259" key="2">
    <source>
        <dbReference type="PROSITE" id="PS50110"/>
    </source>
</evidence>
<proteinExistence type="predicted"/>
<dbReference type="SUPFAM" id="SSF52172">
    <property type="entry name" value="CheY-like"/>
    <property type="match status" value="1"/>
</dbReference>
<feature type="modified residue" description="4-aspartylphosphate" evidence="1">
    <location>
        <position position="54"/>
    </location>
</feature>
<evidence type="ECO:0000256" key="1">
    <source>
        <dbReference type="PROSITE-ProRule" id="PRU00169"/>
    </source>
</evidence>
<dbReference type="Gene3D" id="3.40.50.2300">
    <property type="match status" value="1"/>
</dbReference>
<dbReference type="AlphaFoldDB" id="A0A8J6NFQ8"/>
<feature type="domain" description="Response regulatory" evidence="2">
    <location>
        <begin position="4"/>
        <end position="120"/>
    </location>
</feature>
<dbReference type="Gene3D" id="1.10.3210.10">
    <property type="entry name" value="Hypothetical protein af1432"/>
    <property type="match status" value="1"/>
</dbReference>
<dbReference type="CDD" id="cd17569">
    <property type="entry name" value="REC_HupR-like"/>
    <property type="match status" value="1"/>
</dbReference>
<dbReference type="PANTHER" id="PTHR45228">
    <property type="entry name" value="CYCLIC DI-GMP PHOSPHODIESTERASE TM_0186-RELATED"/>
    <property type="match status" value="1"/>
</dbReference>
<dbReference type="Pfam" id="PF13487">
    <property type="entry name" value="HD_5"/>
    <property type="match status" value="1"/>
</dbReference>
<accession>A0A8J6NFQ8</accession>
<dbReference type="Pfam" id="PF00072">
    <property type="entry name" value="Response_reg"/>
    <property type="match status" value="1"/>
</dbReference>
<gene>
    <name evidence="3" type="ORF">H8E41_08240</name>
</gene>
<sequence length="384" mass="43010">MFEKVLFVDDEPNVLEAVKRQLRKKNFMIKVALGGDMALEVMKKEGPIAVIVSDMRMPEMDGIKLLARVKDLYPDTVRMMLTGNADQETAMEAVNQGSIFRFLTKPCAPDLLANSVDTAIEQHRLITAEKELLNKTLNGSIKVMSEILSLVNPAAFSRSYRIKNYVKEIAVKLKLRNLWQFQIAALLSQIGCITLPTDTINKVYEGKELDKAEKKMYDGHPAAGAKLLVNIPRFKIISKIIEMQMLPYSAFKAPAKDANEKTAFVGAQILHLAIDYDQLIFLGRSHKEACEILATRGGEHNPHIMAALVEMDDILLEKVIHMITAMSLQTGMVVNQDVKTRTGILIASRGQEVSATVLDRLRNFANTVGVVEPFEVIEFRKRKL</sequence>
<organism evidence="3 4">
    <name type="scientific">Candidatus Desulfobia pelagia</name>
    <dbReference type="NCBI Taxonomy" id="2841692"/>
    <lineage>
        <taxon>Bacteria</taxon>
        <taxon>Pseudomonadati</taxon>
        <taxon>Thermodesulfobacteriota</taxon>
        <taxon>Desulfobulbia</taxon>
        <taxon>Desulfobulbales</taxon>
        <taxon>Desulfobulbaceae</taxon>
        <taxon>Candidatus Desulfobia</taxon>
    </lineage>
</organism>
<dbReference type="InterPro" id="IPR052020">
    <property type="entry name" value="Cyclic_di-GMP/3'3'-cGAMP_PDE"/>
</dbReference>
<dbReference type="Proteomes" id="UP000614424">
    <property type="component" value="Unassembled WGS sequence"/>
</dbReference>
<dbReference type="SMART" id="SM00448">
    <property type="entry name" value="REC"/>
    <property type="match status" value="1"/>
</dbReference>
<dbReference type="EMBL" id="JACNJZ010000113">
    <property type="protein sequence ID" value="MBC8317883.1"/>
    <property type="molecule type" value="Genomic_DNA"/>
</dbReference>
<dbReference type="PANTHER" id="PTHR45228:SF8">
    <property type="entry name" value="TWO-COMPONENT RESPONSE REGULATOR-RELATED"/>
    <property type="match status" value="1"/>
</dbReference>
<evidence type="ECO:0000313" key="3">
    <source>
        <dbReference type="EMBL" id="MBC8317883.1"/>
    </source>
</evidence>
<dbReference type="InterPro" id="IPR001789">
    <property type="entry name" value="Sig_transdc_resp-reg_receiver"/>
</dbReference>
<dbReference type="InterPro" id="IPR011006">
    <property type="entry name" value="CheY-like_superfamily"/>
</dbReference>
<name>A0A8J6NFQ8_9BACT</name>
<dbReference type="GO" id="GO:0000160">
    <property type="term" value="P:phosphorelay signal transduction system"/>
    <property type="evidence" value="ECO:0007669"/>
    <property type="project" value="InterPro"/>
</dbReference>
<keyword evidence="1" id="KW-0597">Phosphoprotein</keyword>
<dbReference type="PROSITE" id="PS50110">
    <property type="entry name" value="RESPONSE_REGULATORY"/>
    <property type="match status" value="1"/>
</dbReference>
<reference evidence="3 4" key="1">
    <citation type="submission" date="2020-08" db="EMBL/GenBank/DDBJ databases">
        <title>Bridging the membrane lipid divide: bacteria of the FCB group superphylum have the potential to synthesize archaeal ether lipids.</title>
        <authorList>
            <person name="Villanueva L."/>
            <person name="Von Meijenfeldt F.A.B."/>
            <person name="Westbye A.B."/>
            <person name="Yadav S."/>
            <person name="Hopmans E.C."/>
            <person name="Dutilh B.E."/>
            <person name="Sinninghe Damste J.S."/>
        </authorList>
    </citation>
    <scope>NUCLEOTIDE SEQUENCE [LARGE SCALE GENOMIC DNA]</scope>
    <source>
        <strain evidence="3">NIOZ-UU47</strain>
    </source>
</reference>
<evidence type="ECO:0000313" key="4">
    <source>
        <dbReference type="Proteomes" id="UP000614424"/>
    </source>
</evidence>
<protein>
    <submittedName>
        <fullName evidence="3">Response regulator</fullName>
    </submittedName>
</protein>